<evidence type="ECO:0000259" key="2">
    <source>
        <dbReference type="PROSITE" id="PS51186"/>
    </source>
</evidence>
<dbReference type="EMBL" id="CAJNOH010000102">
    <property type="protein sequence ID" value="CAF0869873.1"/>
    <property type="molecule type" value="Genomic_DNA"/>
</dbReference>
<dbReference type="InterPro" id="IPR016181">
    <property type="entry name" value="Acyl_CoA_acyltransferase"/>
</dbReference>
<evidence type="ECO:0000313" key="4">
    <source>
        <dbReference type="EMBL" id="CAF1021848.1"/>
    </source>
</evidence>
<accession>A0A814I807</accession>
<organism evidence="4 5">
    <name type="scientific">Rotaria sordida</name>
    <dbReference type="NCBI Taxonomy" id="392033"/>
    <lineage>
        <taxon>Eukaryota</taxon>
        <taxon>Metazoa</taxon>
        <taxon>Spiralia</taxon>
        <taxon>Gnathifera</taxon>
        <taxon>Rotifera</taxon>
        <taxon>Eurotatoria</taxon>
        <taxon>Bdelloidea</taxon>
        <taxon>Philodinida</taxon>
        <taxon>Philodinidae</taxon>
        <taxon>Rotaria</taxon>
    </lineage>
</organism>
<dbReference type="EMBL" id="CAJNOL010000351">
    <property type="protein sequence ID" value="CAF1021848.1"/>
    <property type="molecule type" value="Genomic_DNA"/>
</dbReference>
<dbReference type="Proteomes" id="UP000663870">
    <property type="component" value="Unassembled WGS sequence"/>
</dbReference>
<comment type="caution">
    <text evidence="4">The sequence shown here is derived from an EMBL/GenBank/DDBJ whole genome shotgun (WGS) entry which is preliminary data.</text>
</comment>
<proteinExistence type="predicted"/>
<dbReference type="AlphaFoldDB" id="A0A814I807"/>
<keyword evidence="5" id="KW-1185">Reference proteome</keyword>
<keyword evidence="1" id="KW-0472">Membrane</keyword>
<dbReference type="Gene3D" id="3.40.630.30">
    <property type="match status" value="1"/>
</dbReference>
<sequence>MSTMNILTKGIELFELNELFCENKKSFYLYIANYAASDGNENEQDNKPLRFHKIENMIDCIFSPNMFWSFYNAILNTDICDTMEHYHCNDKDKIIKQILSLASDYKCPTRLQVKPSAFDTQKLLKRYGFFELPQMNDEYQYIDFYHSDNLLKYDDAKSDIKIYELDDSTQADCRLRKLEWGYVLCESFGFRNAEIHGPFYADVWSRVEVGPTKPIRMFIAVKDDRVIGGCHLTLASGIACLFNVTTLKNERGKGIGKALSLTAMVNARELNYRYMTLQASRMGAPIYKKLGFKPIPSPYKSYVKIATAAWYYKIIEMPLAMFGIQRLQRLINIIQKLSKNLLLVMMIVIIPVGILIARMFK</sequence>
<name>A0A814I807_9BILA</name>
<feature type="transmembrane region" description="Helical" evidence="1">
    <location>
        <begin position="341"/>
        <end position="360"/>
    </location>
</feature>
<dbReference type="GO" id="GO:0016747">
    <property type="term" value="F:acyltransferase activity, transferring groups other than amino-acyl groups"/>
    <property type="evidence" value="ECO:0007669"/>
    <property type="project" value="InterPro"/>
</dbReference>
<reference evidence="4" key="1">
    <citation type="submission" date="2021-02" db="EMBL/GenBank/DDBJ databases">
        <authorList>
            <person name="Nowell W R."/>
        </authorList>
    </citation>
    <scope>NUCLEOTIDE SEQUENCE</scope>
</reference>
<gene>
    <name evidence="4" type="ORF">JXQ802_LOCUS15207</name>
    <name evidence="3" type="ORF">PYM288_LOCUS7991</name>
</gene>
<dbReference type="Pfam" id="PF13508">
    <property type="entry name" value="Acetyltransf_7"/>
    <property type="match status" value="1"/>
</dbReference>
<evidence type="ECO:0000313" key="5">
    <source>
        <dbReference type="Proteomes" id="UP000663870"/>
    </source>
</evidence>
<dbReference type="PROSITE" id="PS51186">
    <property type="entry name" value="GNAT"/>
    <property type="match status" value="1"/>
</dbReference>
<evidence type="ECO:0000313" key="3">
    <source>
        <dbReference type="EMBL" id="CAF0869873.1"/>
    </source>
</evidence>
<dbReference type="InterPro" id="IPR000182">
    <property type="entry name" value="GNAT_dom"/>
</dbReference>
<feature type="domain" description="N-acetyltransferase" evidence="2">
    <location>
        <begin position="160"/>
        <end position="316"/>
    </location>
</feature>
<dbReference type="SUPFAM" id="SSF55729">
    <property type="entry name" value="Acyl-CoA N-acyltransferases (Nat)"/>
    <property type="match status" value="1"/>
</dbReference>
<keyword evidence="1" id="KW-0812">Transmembrane</keyword>
<keyword evidence="1" id="KW-1133">Transmembrane helix</keyword>
<evidence type="ECO:0000256" key="1">
    <source>
        <dbReference type="SAM" id="Phobius"/>
    </source>
</evidence>
<dbReference type="Proteomes" id="UP000663854">
    <property type="component" value="Unassembled WGS sequence"/>
</dbReference>
<dbReference type="CDD" id="cd04301">
    <property type="entry name" value="NAT_SF"/>
    <property type="match status" value="1"/>
</dbReference>
<protein>
    <recommendedName>
        <fullName evidence="2">N-acetyltransferase domain-containing protein</fullName>
    </recommendedName>
</protein>